<comment type="caution">
    <text evidence="3">The sequence shown here is derived from an EMBL/GenBank/DDBJ whole genome shotgun (WGS) entry which is preliminary data.</text>
</comment>
<gene>
    <name evidence="3" type="ORF">IAB06_03740</name>
</gene>
<evidence type="ECO:0000313" key="4">
    <source>
        <dbReference type="Proteomes" id="UP000824099"/>
    </source>
</evidence>
<evidence type="ECO:0000259" key="2">
    <source>
        <dbReference type="Pfam" id="PF11495"/>
    </source>
</evidence>
<reference evidence="3" key="1">
    <citation type="submission" date="2020-10" db="EMBL/GenBank/DDBJ databases">
        <authorList>
            <person name="Gilroy R."/>
        </authorList>
    </citation>
    <scope>NUCLEOTIDE SEQUENCE</scope>
    <source>
        <strain evidence="3">CHK160-1198</strain>
    </source>
</reference>
<evidence type="ECO:0000313" key="3">
    <source>
        <dbReference type="EMBL" id="HIU64137.1"/>
    </source>
</evidence>
<dbReference type="EMBL" id="DVNI01000055">
    <property type="protein sequence ID" value="HIU64137.1"/>
    <property type="molecule type" value="Genomic_DNA"/>
</dbReference>
<dbReference type="CDD" id="cd09124">
    <property type="entry name" value="PLDc_like_TrmB_middle"/>
    <property type="match status" value="1"/>
</dbReference>
<name>A0A9D1MQ19_9FIRM</name>
<dbReference type="PANTHER" id="PTHR34293:SF1">
    <property type="entry name" value="HTH-TYPE TRANSCRIPTIONAL REGULATOR TRMBL2"/>
    <property type="match status" value="1"/>
</dbReference>
<feature type="domain" description="Transcription regulator TrmB N-terminal" evidence="1">
    <location>
        <begin position="10"/>
        <end position="73"/>
    </location>
</feature>
<proteinExistence type="predicted"/>
<dbReference type="Proteomes" id="UP000824099">
    <property type="component" value="Unassembled WGS sequence"/>
</dbReference>
<dbReference type="InterPro" id="IPR002831">
    <property type="entry name" value="Tscrpt_reg_TrmB_N"/>
</dbReference>
<accession>A0A9D1MQ19</accession>
<dbReference type="InterPro" id="IPR021586">
    <property type="entry name" value="Tscrpt_reg_TrmB_C"/>
</dbReference>
<dbReference type="AlphaFoldDB" id="A0A9D1MQ19"/>
<dbReference type="InterPro" id="IPR051797">
    <property type="entry name" value="TrmB-like"/>
</dbReference>
<dbReference type="Pfam" id="PF11495">
    <property type="entry name" value="Regulator_TrmB"/>
    <property type="match status" value="1"/>
</dbReference>
<sequence length="230" mass="25403">MELIDYLLYFNLTRHEATLYMALLASGSLTGYEAAKLTGISRSNTYTGLAGLVDKGAAYIAEEKATRYVPVPCDEFCDNKIRLLQKYKKHLVAGVPSVQDEVEGYITIKSDAAIMDKLKNMIVKARVRIYISAAQQLVETLTEELSAALARGLKVVVITGYPYKLDGAVIYYNNEVTTQIRLIADSGRVLTGDLLEGANATCLYSGKKNLVTLFKDAMKNEIKLIELTNK</sequence>
<dbReference type="Gene3D" id="1.10.10.10">
    <property type="entry name" value="Winged helix-like DNA-binding domain superfamily/Winged helix DNA-binding domain"/>
    <property type="match status" value="1"/>
</dbReference>
<organism evidence="3 4">
    <name type="scientific">Candidatus Avacidaminococcus intestinavium</name>
    <dbReference type="NCBI Taxonomy" id="2840684"/>
    <lineage>
        <taxon>Bacteria</taxon>
        <taxon>Bacillati</taxon>
        <taxon>Bacillota</taxon>
        <taxon>Negativicutes</taxon>
        <taxon>Acidaminococcales</taxon>
        <taxon>Acidaminococcaceae</taxon>
        <taxon>Acidaminococcaceae incertae sedis</taxon>
        <taxon>Candidatus Avacidaminococcus</taxon>
    </lineage>
</organism>
<feature type="domain" description="Transcription regulator TrmB C-terminal" evidence="2">
    <location>
        <begin position="107"/>
        <end position="185"/>
    </location>
</feature>
<dbReference type="InterPro" id="IPR036388">
    <property type="entry name" value="WH-like_DNA-bd_sf"/>
</dbReference>
<dbReference type="SUPFAM" id="SSF56024">
    <property type="entry name" value="Phospholipase D/nuclease"/>
    <property type="match status" value="1"/>
</dbReference>
<reference evidence="3" key="2">
    <citation type="journal article" date="2021" name="PeerJ">
        <title>Extensive microbial diversity within the chicken gut microbiome revealed by metagenomics and culture.</title>
        <authorList>
            <person name="Gilroy R."/>
            <person name="Ravi A."/>
            <person name="Getino M."/>
            <person name="Pursley I."/>
            <person name="Horton D.L."/>
            <person name="Alikhan N.F."/>
            <person name="Baker D."/>
            <person name="Gharbi K."/>
            <person name="Hall N."/>
            <person name="Watson M."/>
            <person name="Adriaenssens E.M."/>
            <person name="Foster-Nyarko E."/>
            <person name="Jarju S."/>
            <person name="Secka A."/>
            <person name="Antonio M."/>
            <person name="Oren A."/>
            <person name="Chaudhuri R.R."/>
            <person name="La Ragione R."/>
            <person name="Hildebrand F."/>
            <person name="Pallen M.J."/>
        </authorList>
    </citation>
    <scope>NUCLEOTIDE SEQUENCE</scope>
    <source>
        <strain evidence="3">CHK160-1198</strain>
    </source>
</reference>
<protein>
    <submittedName>
        <fullName evidence="3">TrmB family transcriptional regulator</fullName>
    </submittedName>
</protein>
<dbReference type="Pfam" id="PF01978">
    <property type="entry name" value="TrmB"/>
    <property type="match status" value="1"/>
</dbReference>
<evidence type="ECO:0000259" key="1">
    <source>
        <dbReference type="Pfam" id="PF01978"/>
    </source>
</evidence>
<dbReference type="PANTHER" id="PTHR34293">
    <property type="entry name" value="HTH-TYPE TRANSCRIPTIONAL REGULATOR TRMBL2"/>
    <property type="match status" value="1"/>
</dbReference>